<dbReference type="InterPro" id="IPR015819">
    <property type="entry name" value="Lipid_transp_b-sht_shell"/>
</dbReference>
<evidence type="ECO:0000256" key="1">
    <source>
        <dbReference type="ARBA" id="ARBA00022729"/>
    </source>
</evidence>
<accession>A0A7R8CXJ3</accession>
<dbReference type="OrthoDB" id="160294at2759"/>
<dbReference type="Proteomes" id="UP000675881">
    <property type="component" value="Chromosome 5"/>
</dbReference>
<evidence type="ECO:0000259" key="3">
    <source>
        <dbReference type="Pfam" id="PF01347"/>
    </source>
</evidence>
<sequence>MKGEKKYYFNAGVALGYSPSYYGWAPSKEYVYEFETQMLTGIPEIRSQYSGLKLSSKVRIQSFPDYSLRVQFVEPNTHSEELPKAIYGPLVTPFEVHFKRGVIESLFVEKDEPVVVTNWKKALLSQIQTDLSGSREGHVQKLNHEVFPLVAKDSQE</sequence>
<dbReference type="AlphaFoldDB" id="A0A7R8CXJ3"/>
<organism evidence="4 5">
    <name type="scientific">Lepeophtheirus salmonis</name>
    <name type="common">Salmon louse</name>
    <name type="synonym">Caligus salmonis</name>
    <dbReference type="NCBI Taxonomy" id="72036"/>
    <lineage>
        <taxon>Eukaryota</taxon>
        <taxon>Metazoa</taxon>
        <taxon>Ecdysozoa</taxon>
        <taxon>Arthropoda</taxon>
        <taxon>Crustacea</taxon>
        <taxon>Multicrustacea</taxon>
        <taxon>Hexanauplia</taxon>
        <taxon>Copepoda</taxon>
        <taxon>Siphonostomatoida</taxon>
        <taxon>Caligidae</taxon>
        <taxon>Lepeophtheirus</taxon>
    </lineage>
</organism>
<dbReference type="GO" id="GO:0005319">
    <property type="term" value="F:lipid transporter activity"/>
    <property type="evidence" value="ECO:0007669"/>
    <property type="project" value="InterPro"/>
</dbReference>
<evidence type="ECO:0000313" key="4">
    <source>
        <dbReference type="EMBL" id="CAF2961479.1"/>
    </source>
</evidence>
<keyword evidence="5" id="KW-1185">Reference proteome</keyword>
<dbReference type="PANTHER" id="PTHR23345:SF15">
    <property type="entry name" value="VITELLOGENIN 1-RELATED"/>
    <property type="match status" value="1"/>
</dbReference>
<protein>
    <submittedName>
        <fullName evidence="4">(salmon louse) hypothetical protein</fullName>
    </submittedName>
</protein>
<name>A0A7R8CXJ3_LEPSM</name>
<keyword evidence="1" id="KW-0732">Signal</keyword>
<dbReference type="SUPFAM" id="SSF56968">
    <property type="entry name" value="Lipovitellin-phosvitin complex, beta-sheet shell regions"/>
    <property type="match status" value="1"/>
</dbReference>
<dbReference type="InterPro" id="IPR015816">
    <property type="entry name" value="Vitellinogen_b-sht_N"/>
</dbReference>
<reference evidence="4" key="1">
    <citation type="submission" date="2021-02" db="EMBL/GenBank/DDBJ databases">
        <authorList>
            <person name="Bekaert M."/>
        </authorList>
    </citation>
    <scope>NUCLEOTIDE SEQUENCE</scope>
    <source>
        <strain evidence="4">IoA-00</strain>
    </source>
</reference>
<dbReference type="Pfam" id="PF01347">
    <property type="entry name" value="Vitellogenin_N"/>
    <property type="match status" value="1"/>
</dbReference>
<gene>
    <name evidence="4" type="ORF">LSAA_10348</name>
</gene>
<dbReference type="InterPro" id="IPR001747">
    <property type="entry name" value="Vitellogenin_N"/>
</dbReference>
<evidence type="ECO:0000313" key="5">
    <source>
        <dbReference type="Proteomes" id="UP000675881"/>
    </source>
</evidence>
<dbReference type="EMBL" id="HG994584">
    <property type="protein sequence ID" value="CAF2961479.1"/>
    <property type="molecule type" value="Genomic_DNA"/>
</dbReference>
<keyword evidence="2" id="KW-0758">Storage protein</keyword>
<feature type="domain" description="Vitellogenin" evidence="3">
    <location>
        <begin position="24"/>
        <end position="141"/>
    </location>
</feature>
<dbReference type="PANTHER" id="PTHR23345">
    <property type="entry name" value="VITELLOGENIN-RELATED"/>
    <property type="match status" value="1"/>
</dbReference>
<proteinExistence type="predicted"/>
<dbReference type="InterPro" id="IPR050733">
    <property type="entry name" value="Vitellogenin/Apolipophorin"/>
</dbReference>
<dbReference type="Gene3D" id="2.30.230.10">
    <property type="entry name" value="Lipovitellin, beta-sheet shell regions, chain A"/>
    <property type="match status" value="1"/>
</dbReference>
<evidence type="ECO:0000256" key="2">
    <source>
        <dbReference type="ARBA" id="ARBA00022761"/>
    </source>
</evidence>